<keyword evidence="6" id="KW-1185">Reference proteome</keyword>
<proteinExistence type="predicted"/>
<dbReference type="AlphaFoldDB" id="A0A484MNN1"/>
<dbReference type="EMBL" id="OOIL02003813">
    <property type="protein sequence ID" value="VFQ89686.1"/>
    <property type="molecule type" value="Genomic_DNA"/>
</dbReference>
<gene>
    <name evidence="5" type="ORF">CCAM_LOCUS31462</name>
</gene>
<evidence type="ECO:0000313" key="5">
    <source>
        <dbReference type="EMBL" id="VFQ89686.1"/>
    </source>
</evidence>
<evidence type="ECO:0000256" key="3">
    <source>
        <dbReference type="SAM" id="SignalP"/>
    </source>
</evidence>
<feature type="signal peptide" evidence="3">
    <location>
        <begin position="1"/>
        <end position="40"/>
    </location>
</feature>
<feature type="chain" id="PRO_5019750040" description="Leucine-rich repeat-containing N-terminal plant-type domain-containing protein" evidence="3">
    <location>
        <begin position="41"/>
        <end position="93"/>
    </location>
</feature>
<dbReference type="Gene3D" id="3.80.10.10">
    <property type="entry name" value="Ribonuclease Inhibitor"/>
    <property type="match status" value="1"/>
</dbReference>
<reference evidence="5 6" key="1">
    <citation type="submission" date="2018-04" db="EMBL/GenBank/DDBJ databases">
        <authorList>
            <person name="Vogel A."/>
        </authorList>
    </citation>
    <scope>NUCLEOTIDE SEQUENCE [LARGE SCALE GENOMIC DNA]</scope>
</reference>
<evidence type="ECO:0000259" key="4">
    <source>
        <dbReference type="Pfam" id="PF08263"/>
    </source>
</evidence>
<evidence type="ECO:0000313" key="6">
    <source>
        <dbReference type="Proteomes" id="UP000595140"/>
    </source>
</evidence>
<feature type="domain" description="Leucine-rich repeat-containing N-terminal plant-type" evidence="4">
    <location>
        <begin position="43"/>
        <end position="80"/>
    </location>
</feature>
<sequence length="93" mass="9930">MSPAALRVSNLPNHRSSAAATSLFISLFLLSPLFLQLSSGSGNPEADALAALHNSLIDPNGILQSWNSSSPCNWDRVTCNQEDIGKVTKMYGI</sequence>
<dbReference type="InterPro" id="IPR032675">
    <property type="entry name" value="LRR_dom_sf"/>
</dbReference>
<protein>
    <recommendedName>
        <fullName evidence="4">Leucine-rich repeat-containing N-terminal plant-type domain-containing protein</fullName>
    </recommendedName>
</protein>
<keyword evidence="3" id="KW-0732">Signal</keyword>
<name>A0A484MNN1_9ASTE</name>
<dbReference type="Pfam" id="PF08263">
    <property type="entry name" value="LRRNT_2"/>
    <property type="match status" value="1"/>
</dbReference>
<keyword evidence="1" id="KW-0433">Leucine-rich repeat</keyword>
<keyword evidence="2" id="KW-0677">Repeat</keyword>
<accession>A0A484MNN1</accession>
<evidence type="ECO:0000256" key="1">
    <source>
        <dbReference type="ARBA" id="ARBA00022614"/>
    </source>
</evidence>
<evidence type="ECO:0000256" key="2">
    <source>
        <dbReference type="ARBA" id="ARBA00022737"/>
    </source>
</evidence>
<dbReference type="InterPro" id="IPR013210">
    <property type="entry name" value="LRR_N_plant-typ"/>
</dbReference>
<dbReference type="Proteomes" id="UP000595140">
    <property type="component" value="Unassembled WGS sequence"/>
</dbReference>
<organism evidence="5 6">
    <name type="scientific">Cuscuta campestris</name>
    <dbReference type="NCBI Taxonomy" id="132261"/>
    <lineage>
        <taxon>Eukaryota</taxon>
        <taxon>Viridiplantae</taxon>
        <taxon>Streptophyta</taxon>
        <taxon>Embryophyta</taxon>
        <taxon>Tracheophyta</taxon>
        <taxon>Spermatophyta</taxon>
        <taxon>Magnoliopsida</taxon>
        <taxon>eudicotyledons</taxon>
        <taxon>Gunneridae</taxon>
        <taxon>Pentapetalae</taxon>
        <taxon>asterids</taxon>
        <taxon>lamiids</taxon>
        <taxon>Solanales</taxon>
        <taxon>Convolvulaceae</taxon>
        <taxon>Cuscuteae</taxon>
        <taxon>Cuscuta</taxon>
        <taxon>Cuscuta subgen. Grammica</taxon>
        <taxon>Cuscuta sect. Cleistogrammica</taxon>
    </lineage>
</organism>